<keyword evidence="6" id="KW-1133">Transmembrane helix</keyword>
<gene>
    <name evidence="11" type="ORF">DAPPUDRAFT_300721</name>
</gene>
<dbReference type="InterPro" id="IPR033294">
    <property type="entry name" value="Erlin1/2"/>
</dbReference>
<keyword evidence="3" id="KW-0812">Transmembrane</keyword>
<dbReference type="GO" id="GO:0032933">
    <property type="term" value="P:SREBP signaling pathway"/>
    <property type="evidence" value="ECO:0000318"/>
    <property type="project" value="GO_Central"/>
</dbReference>
<dbReference type="PANTHER" id="PTHR15351:SF3">
    <property type="entry name" value="ERLIN"/>
    <property type="match status" value="1"/>
</dbReference>
<proteinExistence type="inferred from homology"/>
<evidence type="ECO:0000256" key="6">
    <source>
        <dbReference type="ARBA" id="ARBA00022989"/>
    </source>
</evidence>
<dbReference type="FunFam" id="3.30.479.30:FF:000009">
    <property type="entry name" value="Erlin-2 isoform 1"/>
    <property type="match status" value="1"/>
</dbReference>
<dbReference type="AlphaFoldDB" id="E9G6V1"/>
<feature type="domain" description="Band 7" evidence="10">
    <location>
        <begin position="21"/>
        <end position="187"/>
    </location>
</feature>
<keyword evidence="5" id="KW-0735">Signal-anchor</keyword>
<dbReference type="EMBL" id="GL732533">
    <property type="protein sequence ID" value="EFX84809.1"/>
    <property type="molecule type" value="Genomic_DNA"/>
</dbReference>
<dbReference type="GO" id="GO:0031625">
    <property type="term" value="F:ubiquitin protein ligase binding"/>
    <property type="evidence" value="ECO:0007669"/>
    <property type="project" value="InterPro"/>
</dbReference>
<organism evidence="11 12">
    <name type="scientific">Daphnia pulex</name>
    <name type="common">Water flea</name>
    <dbReference type="NCBI Taxonomy" id="6669"/>
    <lineage>
        <taxon>Eukaryota</taxon>
        <taxon>Metazoa</taxon>
        <taxon>Ecdysozoa</taxon>
        <taxon>Arthropoda</taxon>
        <taxon>Crustacea</taxon>
        <taxon>Branchiopoda</taxon>
        <taxon>Diplostraca</taxon>
        <taxon>Cladocera</taxon>
        <taxon>Anomopoda</taxon>
        <taxon>Daphniidae</taxon>
        <taxon>Daphnia</taxon>
    </lineage>
</organism>
<dbReference type="InterPro" id="IPR036013">
    <property type="entry name" value="Band_7/SPFH_dom_sf"/>
</dbReference>
<dbReference type="eggNOG" id="KOG2962">
    <property type="taxonomic scope" value="Eukaryota"/>
</dbReference>
<keyword evidence="9" id="KW-0732">Signal</keyword>
<dbReference type="KEGG" id="dpx:DAPPUDRAFT_300721"/>
<evidence type="ECO:0000256" key="1">
    <source>
        <dbReference type="ARBA" id="ARBA00004648"/>
    </source>
</evidence>
<dbReference type="Pfam" id="PF01145">
    <property type="entry name" value="Band_7"/>
    <property type="match status" value="1"/>
</dbReference>
<dbReference type="OMA" id="YNMVRNF"/>
<keyword evidence="12" id="KW-1185">Reference proteome</keyword>
<dbReference type="PANTHER" id="PTHR15351">
    <property type="entry name" value="ERLIN (ER LIPID RAFT ASSOCIATED PROTEIN) HOMOLOG"/>
    <property type="match status" value="1"/>
</dbReference>
<dbReference type="OrthoDB" id="77368at2759"/>
<reference evidence="11 12" key="1">
    <citation type="journal article" date="2011" name="Science">
        <title>The ecoresponsive genome of Daphnia pulex.</title>
        <authorList>
            <person name="Colbourne J.K."/>
            <person name="Pfrender M.E."/>
            <person name="Gilbert D."/>
            <person name="Thomas W.K."/>
            <person name="Tucker A."/>
            <person name="Oakley T.H."/>
            <person name="Tokishita S."/>
            <person name="Aerts A."/>
            <person name="Arnold G.J."/>
            <person name="Basu M.K."/>
            <person name="Bauer D.J."/>
            <person name="Caceres C.E."/>
            <person name="Carmel L."/>
            <person name="Casola C."/>
            <person name="Choi J.H."/>
            <person name="Detter J.C."/>
            <person name="Dong Q."/>
            <person name="Dusheyko S."/>
            <person name="Eads B.D."/>
            <person name="Frohlich T."/>
            <person name="Geiler-Samerotte K.A."/>
            <person name="Gerlach D."/>
            <person name="Hatcher P."/>
            <person name="Jogdeo S."/>
            <person name="Krijgsveld J."/>
            <person name="Kriventseva E.V."/>
            <person name="Kultz D."/>
            <person name="Laforsch C."/>
            <person name="Lindquist E."/>
            <person name="Lopez J."/>
            <person name="Manak J.R."/>
            <person name="Muller J."/>
            <person name="Pangilinan J."/>
            <person name="Patwardhan R.P."/>
            <person name="Pitluck S."/>
            <person name="Pritham E.J."/>
            <person name="Rechtsteiner A."/>
            <person name="Rho M."/>
            <person name="Rogozin I.B."/>
            <person name="Sakarya O."/>
            <person name="Salamov A."/>
            <person name="Schaack S."/>
            <person name="Shapiro H."/>
            <person name="Shiga Y."/>
            <person name="Skalitzky C."/>
            <person name="Smith Z."/>
            <person name="Souvorov A."/>
            <person name="Sung W."/>
            <person name="Tang Z."/>
            <person name="Tsuchiya D."/>
            <person name="Tu H."/>
            <person name="Vos H."/>
            <person name="Wang M."/>
            <person name="Wolf Y.I."/>
            <person name="Yamagata H."/>
            <person name="Yamada T."/>
            <person name="Ye Y."/>
            <person name="Shaw J.R."/>
            <person name="Andrews J."/>
            <person name="Crease T.J."/>
            <person name="Tang H."/>
            <person name="Lucas S.M."/>
            <person name="Robertson H.M."/>
            <person name="Bork P."/>
            <person name="Koonin E.V."/>
            <person name="Zdobnov E.M."/>
            <person name="Grigoriev I.V."/>
            <person name="Lynch M."/>
            <person name="Boore J.L."/>
        </authorList>
    </citation>
    <scope>NUCLEOTIDE SEQUENCE [LARGE SCALE GENOMIC DNA]</scope>
</reference>
<dbReference type="Proteomes" id="UP000000305">
    <property type="component" value="Unassembled WGS sequence"/>
</dbReference>
<dbReference type="GO" id="GO:0005789">
    <property type="term" value="C:endoplasmic reticulum membrane"/>
    <property type="evidence" value="ECO:0000318"/>
    <property type="project" value="GO_Central"/>
</dbReference>
<dbReference type="InParanoid" id="E9G6V1"/>
<dbReference type="STRING" id="6669.E9G6V1"/>
<comment type="subcellular location">
    <subcellularLocation>
        <location evidence="1">Endoplasmic reticulum membrane</location>
        <topology evidence="1">Single-pass type II membrane protein</topology>
    </subcellularLocation>
</comment>
<evidence type="ECO:0000313" key="12">
    <source>
        <dbReference type="Proteomes" id="UP000000305"/>
    </source>
</evidence>
<evidence type="ECO:0000256" key="9">
    <source>
        <dbReference type="SAM" id="SignalP"/>
    </source>
</evidence>
<dbReference type="SMART" id="SM00244">
    <property type="entry name" value="PHB"/>
    <property type="match status" value="1"/>
</dbReference>
<feature type="signal peptide" evidence="9">
    <location>
        <begin position="1"/>
        <end position="16"/>
    </location>
</feature>
<dbReference type="SUPFAM" id="SSF117892">
    <property type="entry name" value="Band 7/SPFH domain"/>
    <property type="match status" value="1"/>
</dbReference>
<evidence type="ECO:0000256" key="7">
    <source>
        <dbReference type="ARBA" id="ARBA00023136"/>
    </source>
</evidence>
<dbReference type="Gene3D" id="3.30.479.30">
    <property type="entry name" value="Band 7 domain"/>
    <property type="match status" value="1"/>
</dbReference>
<dbReference type="GO" id="GO:0015485">
    <property type="term" value="F:cholesterol binding"/>
    <property type="evidence" value="ECO:0000318"/>
    <property type="project" value="GO_Central"/>
</dbReference>
<keyword evidence="4" id="KW-0256">Endoplasmic reticulum</keyword>
<dbReference type="InterPro" id="IPR001107">
    <property type="entry name" value="Band_7"/>
</dbReference>
<evidence type="ECO:0000256" key="4">
    <source>
        <dbReference type="ARBA" id="ARBA00022824"/>
    </source>
</evidence>
<sequence>MPPSVGSFAILIGTLAVLFNFSLHKIDEGYVGVYYRGGALLKETSNPGYHMMFPFLTTHRSVQVTLQSDEVKNVPCGTAGGVMLYFDRIEVVNILSPSSVYEIVKNYTADYDRTLVYNKIHHELNQFCSVHTLQEVYIDLFDQIDENLKKALQADLNDLAPGLHIHGVRVTKPKIPESIRKNYELVEAEKTKLLIAREYQKVVEKDAETERKKAVIEAEKEAQVAKINFEQKVMEKESVKTMSIIEDEIVTNRHKSRADADYYSLERQAKANELLLTKEYLELKRYESITANTKLYFGANIPTLFMGDQQPSSGSLPVVTEKAAN</sequence>
<comment type="similarity">
    <text evidence="2">Belongs to the band 7/mec-2 family.</text>
</comment>
<evidence type="ECO:0000256" key="2">
    <source>
        <dbReference type="ARBA" id="ARBA00008164"/>
    </source>
</evidence>
<keyword evidence="7" id="KW-0472">Membrane</keyword>
<protein>
    <recommendedName>
        <fullName evidence="10">Band 7 domain-containing protein</fullName>
    </recommendedName>
</protein>
<keyword evidence="8" id="KW-0325">Glycoprotein</keyword>
<dbReference type="HOGENOM" id="CLU_058701_0_0_1"/>
<name>E9G6V1_DAPPU</name>
<evidence type="ECO:0000313" key="11">
    <source>
        <dbReference type="EMBL" id="EFX84809.1"/>
    </source>
</evidence>
<evidence type="ECO:0000256" key="3">
    <source>
        <dbReference type="ARBA" id="ARBA00022692"/>
    </source>
</evidence>
<dbReference type="CDD" id="cd03406">
    <property type="entry name" value="SPFH_like_u3"/>
    <property type="match status" value="1"/>
</dbReference>
<feature type="chain" id="PRO_5003240077" description="Band 7 domain-containing protein" evidence="9">
    <location>
        <begin position="17"/>
        <end position="325"/>
    </location>
</feature>
<accession>E9G6V1</accession>
<dbReference type="GO" id="GO:0032991">
    <property type="term" value="C:protein-containing complex"/>
    <property type="evidence" value="ECO:0007669"/>
    <property type="project" value="UniProtKB-ARBA"/>
</dbReference>
<evidence type="ECO:0000259" key="10">
    <source>
        <dbReference type="SMART" id="SM00244"/>
    </source>
</evidence>
<evidence type="ECO:0000256" key="5">
    <source>
        <dbReference type="ARBA" id="ARBA00022968"/>
    </source>
</evidence>
<dbReference type="PhylomeDB" id="E9G6V1"/>
<evidence type="ECO:0000256" key="8">
    <source>
        <dbReference type="ARBA" id="ARBA00023180"/>
    </source>
</evidence>